<dbReference type="STRING" id="1150469.RSPPHO_00655"/>
<dbReference type="Proteomes" id="UP000033220">
    <property type="component" value="Chromosome DSM 122"/>
</dbReference>
<feature type="domain" description="Co-chaperone DjlA N-terminal" evidence="2">
    <location>
        <begin position="54"/>
        <end position="170"/>
    </location>
</feature>
<feature type="compositionally biased region" description="Basic and acidic residues" evidence="1">
    <location>
        <begin position="10"/>
        <end position="21"/>
    </location>
</feature>
<accession>H6SQ11</accession>
<feature type="region of interest" description="Disordered" evidence="1">
    <location>
        <begin position="1"/>
        <end position="21"/>
    </location>
</feature>
<evidence type="ECO:0000259" key="2">
    <source>
        <dbReference type="Pfam" id="PF05099"/>
    </source>
</evidence>
<protein>
    <submittedName>
        <fullName evidence="3">Tellurite resistance TerB</fullName>
    </submittedName>
</protein>
<evidence type="ECO:0000313" key="4">
    <source>
        <dbReference type="Proteomes" id="UP000033220"/>
    </source>
</evidence>
<dbReference type="InterPro" id="IPR029024">
    <property type="entry name" value="TerB-like"/>
</dbReference>
<dbReference type="SUPFAM" id="SSF158682">
    <property type="entry name" value="TerB-like"/>
    <property type="match status" value="1"/>
</dbReference>
<dbReference type="HOGENOM" id="CLU_127140_0_0_5"/>
<dbReference type="AlphaFoldDB" id="H6SQ11"/>
<name>H6SQ11_PARPM</name>
<organism evidence="3 4">
    <name type="scientific">Pararhodospirillum photometricum DSM 122</name>
    <dbReference type="NCBI Taxonomy" id="1150469"/>
    <lineage>
        <taxon>Bacteria</taxon>
        <taxon>Pseudomonadati</taxon>
        <taxon>Pseudomonadota</taxon>
        <taxon>Alphaproteobacteria</taxon>
        <taxon>Rhodospirillales</taxon>
        <taxon>Rhodospirillaceae</taxon>
        <taxon>Pararhodospirillum</taxon>
    </lineage>
</organism>
<dbReference type="KEGG" id="rpm:RSPPHO_00655"/>
<proteinExistence type="predicted"/>
<evidence type="ECO:0000256" key="1">
    <source>
        <dbReference type="SAM" id="MobiDB-lite"/>
    </source>
</evidence>
<evidence type="ECO:0000313" key="3">
    <source>
        <dbReference type="EMBL" id="CCG07281.1"/>
    </source>
</evidence>
<sequence length="172" mass="19113">MAGVCAGSPDRNRPDRKKKDEEMSFTDWLKRNVTEARDTMNAEITKFKSKDFLEAVVAGCVLVAYADGNITPEEKQKMMGYMKTSDQLKFFEQGDIIKLFQSYVEKFDFDPTIGTGEVMQVIGKFKGKPQAQLIVRVCCAIGAADGDFSAPEQAVVRRMCSELGLTPSDFGL</sequence>
<keyword evidence="4" id="KW-1185">Reference proteome</keyword>
<reference evidence="3 4" key="1">
    <citation type="submission" date="2012-02" db="EMBL/GenBank/DDBJ databases">
        <title>Shotgun genome sequence of Phaeospirillum photometricum DSM 122.</title>
        <authorList>
            <person name="Duquesne K."/>
            <person name="Sturgis J."/>
        </authorList>
    </citation>
    <scope>NUCLEOTIDE SEQUENCE [LARGE SCALE GENOMIC DNA]</scope>
    <source>
        <strain evidence="4">DSM122</strain>
    </source>
</reference>
<dbReference type="EMBL" id="HE663493">
    <property type="protein sequence ID" value="CCG07281.1"/>
    <property type="molecule type" value="Genomic_DNA"/>
</dbReference>
<dbReference type="eggNOG" id="COG3793">
    <property type="taxonomic scope" value="Bacteria"/>
</dbReference>
<dbReference type="CDD" id="cd07176">
    <property type="entry name" value="terB"/>
    <property type="match status" value="1"/>
</dbReference>
<dbReference type="Pfam" id="PF05099">
    <property type="entry name" value="TerB"/>
    <property type="match status" value="1"/>
</dbReference>
<dbReference type="Gene3D" id="1.10.3680.10">
    <property type="entry name" value="TerB-like"/>
    <property type="match status" value="1"/>
</dbReference>
<dbReference type="PATRIC" id="fig|1150469.3.peg.758"/>
<dbReference type="InterPro" id="IPR007791">
    <property type="entry name" value="DjlA_N"/>
</dbReference>
<gene>
    <name evidence="3" type="ORF">RSPPHO_00655</name>
</gene>